<feature type="modified residue" description="N6-(pyridoxal phosphate)lysine" evidence="8">
    <location>
        <position position="246"/>
    </location>
</feature>
<evidence type="ECO:0000256" key="5">
    <source>
        <dbReference type="ARBA" id="ARBA00022898"/>
    </source>
</evidence>
<protein>
    <recommendedName>
        <fullName evidence="4">cystathionine gamma-lyase</fullName>
        <ecNumber evidence="4">4.4.1.1</ecNumber>
    </recommendedName>
    <alternativeName>
        <fullName evidence="7">Gamma-cystathionase</fullName>
    </alternativeName>
</protein>
<accession>A0A7E4VAR9</accession>
<name>A0A7E4VAR9_PANRE</name>
<sequence>MMNDDDDLSSKRLHFCGKLHRLNFHPSRQPVQFTMAPQHFDEFEAEGTGFGTKAIHVGQEPERWDMHQVVPPISLSTTFKQLRPGEPKGHDYSRAGNPTRDVLQENLAALEGGKYARVFASGLAASMSMANILKTGDHIVCSDDLYGGTVRYFRRVSVPQHGLKLDFADLTNLDNLKKALQPETRLVWIESPSNPLLKIVDIAEVTKIVKAYNKNIIIVVDNTFMSPYFQQPLKLGADVVVHSITKYINGHSDVVMGAAVTNRADLDEHLFFMQLAVGAVPSPFDCYLVNRGIKTLHLRMERHYVNALAVAQYLEKDARVEKVIYPALESHPQHDIHKKQTTGMSGMVSFYIKGGIDQSRAFLDNLKVFTLAESLGGYESLAELPSIMTHASVPEEQRIALGITDNLIRVSVGCEDKEDLIADLNQALQAAHVL</sequence>
<dbReference type="EC" id="4.4.1.1" evidence="4"/>
<dbReference type="InterPro" id="IPR000277">
    <property type="entry name" value="Cys/Met-Metab_PyrdxlP-dep_enz"/>
</dbReference>
<dbReference type="GO" id="GO:0004123">
    <property type="term" value="F:cystathionine gamma-lyase activity"/>
    <property type="evidence" value="ECO:0007669"/>
    <property type="project" value="TreeGrafter"/>
</dbReference>
<evidence type="ECO:0000313" key="11">
    <source>
        <dbReference type="WBParaSite" id="Pan_g18740.t1"/>
    </source>
</evidence>
<evidence type="ECO:0000256" key="2">
    <source>
        <dbReference type="ARBA" id="ARBA00005038"/>
    </source>
</evidence>
<keyword evidence="5 8" id="KW-0663">Pyridoxal phosphate</keyword>
<dbReference type="GO" id="GO:0030170">
    <property type="term" value="F:pyridoxal phosphate binding"/>
    <property type="evidence" value="ECO:0007669"/>
    <property type="project" value="InterPro"/>
</dbReference>
<keyword evidence="6" id="KW-0028">Amino-acid biosynthesis</keyword>
<dbReference type="Proteomes" id="UP000492821">
    <property type="component" value="Unassembled WGS sequence"/>
</dbReference>
<dbReference type="GO" id="GO:0005737">
    <property type="term" value="C:cytoplasm"/>
    <property type="evidence" value="ECO:0007669"/>
    <property type="project" value="TreeGrafter"/>
</dbReference>
<dbReference type="PIRSF" id="PIRSF001434">
    <property type="entry name" value="CGS"/>
    <property type="match status" value="1"/>
</dbReference>
<dbReference type="CDD" id="cd00614">
    <property type="entry name" value="CGS_like"/>
    <property type="match status" value="1"/>
</dbReference>
<dbReference type="InterPro" id="IPR015422">
    <property type="entry name" value="PyrdxlP-dep_Trfase_small"/>
</dbReference>
<dbReference type="InterPro" id="IPR015424">
    <property type="entry name" value="PyrdxlP-dep_Trfase"/>
</dbReference>
<dbReference type="GO" id="GO:0019346">
    <property type="term" value="P:transsulfuration"/>
    <property type="evidence" value="ECO:0007669"/>
    <property type="project" value="InterPro"/>
</dbReference>
<dbReference type="FunFam" id="3.90.1150.10:FF:000008">
    <property type="entry name" value="Cystathionine gamma-synthase"/>
    <property type="match status" value="1"/>
</dbReference>
<dbReference type="Gene3D" id="3.90.1150.10">
    <property type="entry name" value="Aspartate Aminotransferase, domain 1"/>
    <property type="match status" value="1"/>
</dbReference>
<evidence type="ECO:0000256" key="4">
    <source>
        <dbReference type="ARBA" id="ARBA00012085"/>
    </source>
</evidence>
<comment type="similarity">
    <text evidence="3 9">Belongs to the trans-sulfuration enzymes family.</text>
</comment>
<evidence type="ECO:0000256" key="7">
    <source>
        <dbReference type="ARBA" id="ARBA00029853"/>
    </source>
</evidence>
<proteinExistence type="inferred from homology"/>
<evidence type="ECO:0000313" key="10">
    <source>
        <dbReference type="Proteomes" id="UP000492821"/>
    </source>
</evidence>
<dbReference type="Gene3D" id="3.40.640.10">
    <property type="entry name" value="Type I PLP-dependent aspartate aminotransferase-like (Major domain)"/>
    <property type="match status" value="1"/>
</dbReference>
<dbReference type="Pfam" id="PF01053">
    <property type="entry name" value="Cys_Met_Meta_PP"/>
    <property type="match status" value="1"/>
</dbReference>
<evidence type="ECO:0000256" key="6">
    <source>
        <dbReference type="ARBA" id="ARBA00023192"/>
    </source>
</evidence>
<dbReference type="InterPro" id="IPR054542">
    <property type="entry name" value="Cys_met_metab_PP"/>
</dbReference>
<dbReference type="UniPathway" id="UPA00136">
    <property type="reaction ID" value="UER00202"/>
</dbReference>
<dbReference type="PROSITE" id="PS00868">
    <property type="entry name" value="CYS_MET_METAB_PP"/>
    <property type="match status" value="1"/>
</dbReference>
<evidence type="ECO:0000256" key="9">
    <source>
        <dbReference type="RuleBase" id="RU362118"/>
    </source>
</evidence>
<dbReference type="WBParaSite" id="Pan_g18740.t1">
    <property type="protein sequence ID" value="Pan_g18740.t1"/>
    <property type="gene ID" value="Pan_g18740"/>
</dbReference>
<evidence type="ECO:0000256" key="1">
    <source>
        <dbReference type="ARBA" id="ARBA00001933"/>
    </source>
</evidence>
<dbReference type="AlphaFoldDB" id="A0A7E4VAR9"/>
<dbReference type="SUPFAM" id="SSF53383">
    <property type="entry name" value="PLP-dependent transferases"/>
    <property type="match status" value="1"/>
</dbReference>
<reference evidence="10" key="1">
    <citation type="journal article" date="2013" name="Genetics">
        <title>The draft genome and transcriptome of Panagrellus redivivus are shaped by the harsh demands of a free-living lifestyle.</title>
        <authorList>
            <person name="Srinivasan J."/>
            <person name="Dillman A.R."/>
            <person name="Macchietto M.G."/>
            <person name="Heikkinen L."/>
            <person name="Lakso M."/>
            <person name="Fracchia K.M."/>
            <person name="Antoshechkin I."/>
            <person name="Mortazavi A."/>
            <person name="Wong G."/>
            <person name="Sternberg P.W."/>
        </authorList>
    </citation>
    <scope>NUCLEOTIDE SEQUENCE [LARGE SCALE GENOMIC DNA]</scope>
    <source>
        <strain evidence="10">MT8872</strain>
    </source>
</reference>
<dbReference type="GO" id="GO:0019343">
    <property type="term" value="P:cysteine biosynthetic process via cystathionine"/>
    <property type="evidence" value="ECO:0007669"/>
    <property type="project" value="TreeGrafter"/>
</dbReference>
<evidence type="ECO:0000256" key="8">
    <source>
        <dbReference type="PIRSR" id="PIRSR001434-2"/>
    </source>
</evidence>
<keyword evidence="10" id="KW-1185">Reference proteome</keyword>
<reference evidence="11" key="2">
    <citation type="submission" date="2020-10" db="UniProtKB">
        <authorList>
            <consortium name="WormBaseParasite"/>
        </authorList>
    </citation>
    <scope>IDENTIFICATION</scope>
</reference>
<dbReference type="PANTHER" id="PTHR11808:SF15">
    <property type="entry name" value="CYSTATHIONINE GAMMA-LYASE"/>
    <property type="match status" value="1"/>
</dbReference>
<organism evidence="10 11">
    <name type="scientific">Panagrellus redivivus</name>
    <name type="common">Microworm</name>
    <dbReference type="NCBI Taxonomy" id="6233"/>
    <lineage>
        <taxon>Eukaryota</taxon>
        <taxon>Metazoa</taxon>
        <taxon>Ecdysozoa</taxon>
        <taxon>Nematoda</taxon>
        <taxon>Chromadorea</taxon>
        <taxon>Rhabditida</taxon>
        <taxon>Tylenchina</taxon>
        <taxon>Panagrolaimomorpha</taxon>
        <taxon>Panagrolaimoidea</taxon>
        <taxon>Panagrolaimidae</taxon>
        <taxon>Panagrellus</taxon>
    </lineage>
</organism>
<dbReference type="InterPro" id="IPR015421">
    <property type="entry name" value="PyrdxlP-dep_Trfase_major"/>
</dbReference>
<comment type="cofactor">
    <cofactor evidence="1 9">
        <name>pyridoxal 5'-phosphate</name>
        <dbReference type="ChEBI" id="CHEBI:597326"/>
    </cofactor>
</comment>
<dbReference type="FunFam" id="3.40.640.10:FF:000009">
    <property type="entry name" value="Cystathionine gamma-synthase homolog"/>
    <property type="match status" value="1"/>
</dbReference>
<keyword evidence="6" id="KW-0198">Cysteine biosynthesis</keyword>
<dbReference type="PANTHER" id="PTHR11808">
    <property type="entry name" value="TRANS-SULFURATION ENZYME FAMILY MEMBER"/>
    <property type="match status" value="1"/>
</dbReference>
<evidence type="ECO:0000256" key="3">
    <source>
        <dbReference type="ARBA" id="ARBA00009077"/>
    </source>
</evidence>
<comment type="pathway">
    <text evidence="2">Amino-acid biosynthesis; L-cysteine biosynthesis; L-cysteine from L-homocysteine and L-serine: step 2/2.</text>
</comment>